<keyword evidence="3" id="KW-1185">Reference proteome</keyword>
<reference evidence="2" key="2">
    <citation type="journal article" date="2022" name="Hortic Res">
        <title>The genome of Dioscorea zingiberensis sheds light on the biosynthesis, origin and evolution of the medicinally important diosgenin saponins.</title>
        <authorList>
            <person name="Li Y."/>
            <person name="Tan C."/>
            <person name="Li Z."/>
            <person name="Guo J."/>
            <person name="Li S."/>
            <person name="Chen X."/>
            <person name="Wang C."/>
            <person name="Dai X."/>
            <person name="Yang H."/>
            <person name="Song W."/>
            <person name="Hou L."/>
            <person name="Xu J."/>
            <person name="Tong Z."/>
            <person name="Xu A."/>
            <person name="Yuan X."/>
            <person name="Wang W."/>
            <person name="Yang Q."/>
            <person name="Chen L."/>
            <person name="Sun Z."/>
            <person name="Wang K."/>
            <person name="Pan B."/>
            <person name="Chen J."/>
            <person name="Bao Y."/>
            <person name="Liu F."/>
            <person name="Qi X."/>
            <person name="Gang D.R."/>
            <person name="Wen J."/>
            <person name="Li J."/>
        </authorList>
    </citation>
    <scope>NUCLEOTIDE SEQUENCE</scope>
    <source>
        <strain evidence="2">Dzin_1.0</strain>
    </source>
</reference>
<feature type="region of interest" description="Disordered" evidence="1">
    <location>
        <begin position="73"/>
        <end position="99"/>
    </location>
</feature>
<evidence type="ECO:0000313" key="3">
    <source>
        <dbReference type="Proteomes" id="UP001085076"/>
    </source>
</evidence>
<protein>
    <submittedName>
        <fullName evidence="2">Uncharacterized protein</fullName>
    </submittedName>
</protein>
<organism evidence="2 3">
    <name type="scientific">Dioscorea zingiberensis</name>
    <dbReference type="NCBI Taxonomy" id="325984"/>
    <lineage>
        <taxon>Eukaryota</taxon>
        <taxon>Viridiplantae</taxon>
        <taxon>Streptophyta</taxon>
        <taxon>Embryophyta</taxon>
        <taxon>Tracheophyta</taxon>
        <taxon>Spermatophyta</taxon>
        <taxon>Magnoliopsida</taxon>
        <taxon>Liliopsida</taxon>
        <taxon>Dioscoreales</taxon>
        <taxon>Dioscoreaceae</taxon>
        <taxon>Dioscorea</taxon>
    </lineage>
</organism>
<sequence length="99" mass="11460">MCHRYQKLFSEASECEEAYKEVVRHYFVLDVRVNHIVKMSHSRIEDCLLTGDVSHLNLNFDYFGAKGLAIRDKPSRGGRSTKRIKGALEQSKKKKKSNM</sequence>
<gene>
    <name evidence="2" type="ORF">J5N97_004006</name>
</gene>
<name>A0A9D5HQJ3_9LILI</name>
<proteinExistence type="predicted"/>
<dbReference type="Proteomes" id="UP001085076">
    <property type="component" value="Miscellaneous, Linkage group lg01"/>
</dbReference>
<evidence type="ECO:0000313" key="2">
    <source>
        <dbReference type="EMBL" id="KAJ0985650.1"/>
    </source>
</evidence>
<accession>A0A9D5HQJ3</accession>
<comment type="caution">
    <text evidence="2">The sequence shown here is derived from an EMBL/GenBank/DDBJ whole genome shotgun (WGS) entry which is preliminary data.</text>
</comment>
<reference evidence="2" key="1">
    <citation type="submission" date="2021-03" db="EMBL/GenBank/DDBJ databases">
        <authorList>
            <person name="Li Z."/>
            <person name="Yang C."/>
        </authorList>
    </citation>
    <scope>NUCLEOTIDE SEQUENCE</scope>
    <source>
        <strain evidence="2">Dzin_1.0</strain>
        <tissue evidence="2">Leaf</tissue>
    </source>
</reference>
<dbReference type="AlphaFoldDB" id="A0A9D5HQJ3"/>
<evidence type="ECO:0000256" key="1">
    <source>
        <dbReference type="SAM" id="MobiDB-lite"/>
    </source>
</evidence>
<dbReference type="EMBL" id="JAGGNH010000001">
    <property type="protein sequence ID" value="KAJ0985650.1"/>
    <property type="molecule type" value="Genomic_DNA"/>
</dbReference>